<dbReference type="EMBL" id="JAYMYS010000002">
    <property type="protein sequence ID" value="KAK7405960.1"/>
    <property type="molecule type" value="Genomic_DNA"/>
</dbReference>
<reference evidence="2 3" key="1">
    <citation type="submission" date="2024-01" db="EMBL/GenBank/DDBJ databases">
        <title>The genomes of 5 underutilized Papilionoideae crops provide insights into root nodulation and disease resistanc.</title>
        <authorList>
            <person name="Jiang F."/>
        </authorList>
    </citation>
    <scope>NUCLEOTIDE SEQUENCE [LARGE SCALE GENOMIC DNA]</scope>
    <source>
        <strain evidence="2">DUOXIRENSHENG_FW03</strain>
        <tissue evidence="2">Leaves</tissue>
    </source>
</reference>
<feature type="compositionally biased region" description="Basic and acidic residues" evidence="1">
    <location>
        <begin position="1"/>
        <end position="10"/>
    </location>
</feature>
<comment type="caution">
    <text evidence="2">The sequence shown here is derived from an EMBL/GenBank/DDBJ whole genome shotgun (WGS) entry which is preliminary data.</text>
</comment>
<evidence type="ECO:0000313" key="3">
    <source>
        <dbReference type="Proteomes" id="UP001386955"/>
    </source>
</evidence>
<proteinExistence type="predicted"/>
<sequence length="140" mass="15729">MEEMAERQEEALQALQEENGAMKITIQDLQARQPMHEHGSAGATDEENYDHSNRDTLGEETSPRHIGKRPREDNHHEDSFSDTSMSRHHSVIGRPRGRSIGGSSSKRTSTHDSTPIQIDNLSKYYTQLGTCLAEQASTIR</sequence>
<feature type="compositionally biased region" description="Basic and acidic residues" evidence="1">
    <location>
        <begin position="49"/>
        <end position="79"/>
    </location>
</feature>
<feature type="compositionally biased region" description="Basic residues" evidence="1">
    <location>
        <begin position="86"/>
        <end position="97"/>
    </location>
</feature>
<evidence type="ECO:0000313" key="2">
    <source>
        <dbReference type="EMBL" id="KAK7405960.1"/>
    </source>
</evidence>
<dbReference type="AlphaFoldDB" id="A0AAN9SUF9"/>
<protein>
    <submittedName>
        <fullName evidence="2">Uncharacterized protein</fullName>
    </submittedName>
</protein>
<dbReference type="Proteomes" id="UP001386955">
    <property type="component" value="Unassembled WGS sequence"/>
</dbReference>
<feature type="region of interest" description="Disordered" evidence="1">
    <location>
        <begin position="1"/>
        <end position="118"/>
    </location>
</feature>
<organism evidence="2 3">
    <name type="scientific">Psophocarpus tetragonolobus</name>
    <name type="common">Winged bean</name>
    <name type="synonym">Dolichos tetragonolobus</name>
    <dbReference type="NCBI Taxonomy" id="3891"/>
    <lineage>
        <taxon>Eukaryota</taxon>
        <taxon>Viridiplantae</taxon>
        <taxon>Streptophyta</taxon>
        <taxon>Embryophyta</taxon>
        <taxon>Tracheophyta</taxon>
        <taxon>Spermatophyta</taxon>
        <taxon>Magnoliopsida</taxon>
        <taxon>eudicotyledons</taxon>
        <taxon>Gunneridae</taxon>
        <taxon>Pentapetalae</taxon>
        <taxon>rosids</taxon>
        <taxon>fabids</taxon>
        <taxon>Fabales</taxon>
        <taxon>Fabaceae</taxon>
        <taxon>Papilionoideae</taxon>
        <taxon>50 kb inversion clade</taxon>
        <taxon>NPAAA clade</taxon>
        <taxon>indigoferoid/millettioid clade</taxon>
        <taxon>Phaseoleae</taxon>
        <taxon>Psophocarpus</taxon>
    </lineage>
</organism>
<keyword evidence="3" id="KW-1185">Reference proteome</keyword>
<gene>
    <name evidence="2" type="ORF">VNO78_07572</name>
</gene>
<accession>A0AAN9SUF9</accession>
<name>A0AAN9SUF9_PSOTE</name>
<evidence type="ECO:0000256" key="1">
    <source>
        <dbReference type="SAM" id="MobiDB-lite"/>
    </source>
</evidence>